<dbReference type="EMBL" id="BMAW01129960">
    <property type="protein sequence ID" value="GFU32712.1"/>
    <property type="molecule type" value="Genomic_DNA"/>
</dbReference>
<name>A0A8X6QVA6_NEPPI</name>
<comment type="caution">
    <text evidence="1">The sequence shown here is derived from an EMBL/GenBank/DDBJ whole genome shotgun (WGS) entry which is preliminary data.</text>
</comment>
<dbReference type="AlphaFoldDB" id="A0A8X6QVA6"/>
<evidence type="ECO:0000313" key="1">
    <source>
        <dbReference type="EMBL" id="GFU32712.1"/>
    </source>
</evidence>
<sequence length="115" mass="13104">MFFSVGSNLSFSLLWYVVCPHSNDHRPDAAARKRLIVQEMTMANVVVLILLPPLASASSSERPMIYYCMLFARARPPLPRDVVPVTLPLPWIELPTLTKRFKFTNSLFSKFLSAY</sequence>
<accession>A0A8X6QVA6</accession>
<gene>
    <name evidence="1" type="ORF">NPIL_686051</name>
</gene>
<dbReference type="Proteomes" id="UP000887013">
    <property type="component" value="Unassembled WGS sequence"/>
</dbReference>
<organism evidence="1 2">
    <name type="scientific">Nephila pilipes</name>
    <name type="common">Giant wood spider</name>
    <name type="synonym">Nephila maculata</name>
    <dbReference type="NCBI Taxonomy" id="299642"/>
    <lineage>
        <taxon>Eukaryota</taxon>
        <taxon>Metazoa</taxon>
        <taxon>Ecdysozoa</taxon>
        <taxon>Arthropoda</taxon>
        <taxon>Chelicerata</taxon>
        <taxon>Arachnida</taxon>
        <taxon>Araneae</taxon>
        <taxon>Araneomorphae</taxon>
        <taxon>Entelegynae</taxon>
        <taxon>Araneoidea</taxon>
        <taxon>Nephilidae</taxon>
        <taxon>Nephila</taxon>
    </lineage>
</organism>
<keyword evidence="2" id="KW-1185">Reference proteome</keyword>
<proteinExistence type="predicted"/>
<protein>
    <submittedName>
        <fullName evidence="1">Uncharacterized protein</fullName>
    </submittedName>
</protein>
<evidence type="ECO:0000313" key="2">
    <source>
        <dbReference type="Proteomes" id="UP000887013"/>
    </source>
</evidence>
<reference evidence="1" key="1">
    <citation type="submission" date="2020-08" db="EMBL/GenBank/DDBJ databases">
        <title>Multicomponent nature underlies the extraordinary mechanical properties of spider dragline silk.</title>
        <authorList>
            <person name="Kono N."/>
            <person name="Nakamura H."/>
            <person name="Mori M."/>
            <person name="Yoshida Y."/>
            <person name="Ohtoshi R."/>
            <person name="Malay A.D."/>
            <person name="Moran D.A.P."/>
            <person name="Tomita M."/>
            <person name="Numata K."/>
            <person name="Arakawa K."/>
        </authorList>
    </citation>
    <scope>NUCLEOTIDE SEQUENCE</scope>
</reference>